<dbReference type="AlphaFoldDB" id="A0A5B7I6J1"/>
<dbReference type="EMBL" id="VSRR010046037">
    <property type="protein sequence ID" value="MPC77519.1"/>
    <property type="molecule type" value="Genomic_DNA"/>
</dbReference>
<reference evidence="1 2" key="1">
    <citation type="submission" date="2019-05" db="EMBL/GenBank/DDBJ databases">
        <title>Another draft genome of Portunus trituberculatus and its Hox gene families provides insights of decapod evolution.</title>
        <authorList>
            <person name="Jeong J.-H."/>
            <person name="Song I."/>
            <person name="Kim S."/>
            <person name="Choi T."/>
            <person name="Kim D."/>
            <person name="Ryu S."/>
            <person name="Kim W."/>
        </authorList>
    </citation>
    <scope>NUCLEOTIDE SEQUENCE [LARGE SCALE GENOMIC DNA]</scope>
    <source>
        <tissue evidence="1">Muscle</tissue>
    </source>
</reference>
<accession>A0A5B7I6J1</accession>
<proteinExistence type="predicted"/>
<evidence type="ECO:0000313" key="1">
    <source>
        <dbReference type="EMBL" id="MPC77519.1"/>
    </source>
</evidence>
<dbReference type="Proteomes" id="UP000324222">
    <property type="component" value="Unassembled WGS sequence"/>
</dbReference>
<comment type="caution">
    <text evidence="1">The sequence shown here is derived from an EMBL/GenBank/DDBJ whole genome shotgun (WGS) entry which is preliminary data.</text>
</comment>
<sequence>MASLASGGGTVFSYSSSLPLSLPLHGPAFITSSSFLVFGCRESSSRVILQVSSGCGLLDKAPLESFLPPPGGRPRRDAHSMLAGLCCSHGEWTPCLARCAFMIDPHICSPGQERRKIRGNKSS</sequence>
<gene>
    <name evidence="1" type="ORF">E2C01_071976</name>
</gene>
<organism evidence="1 2">
    <name type="scientific">Portunus trituberculatus</name>
    <name type="common">Swimming crab</name>
    <name type="synonym">Neptunus trituberculatus</name>
    <dbReference type="NCBI Taxonomy" id="210409"/>
    <lineage>
        <taxon>Eukaryota</taxon>
        <taxon>Metazoa</taxon>
        <taxon>Ecdysozoa</taxon>
        <taxon>Arthropoda</taxon>
        <taxon>Crustacea</taxon>
        <taxon>Multicrustacea</taxon>
        <taxon>Malacostraca</taxon>
        <taxon>Eumalacostraca</taxon>
        <taxon>Eucarida</taxon>
        <taxon>Decapoda</taxon>
        <taxon>Pleocyemata</taxon>
        <taxon>Brachyura</taxon>
        <taxon>Eubrachyura</taxon>
        <taxon>Portunoidea</taxon>
        <taxon>Portunidae</taxon>
        <taxon>Portuninae</taxon>
        <taxon>Portunus</taxon>
    </lineage>
</organism>
<keyword evidence="2" id="KW-1185">Reference proteome</keyword>
<protein>
    <submittedName>
        <fullName evidence="1">Uncharacterized protein</fullName>
    </submittedName>
</protein>
<name>A0A5B7I6J1_PORTR</name>
<evidence type="ECO:0000313" key="2">
    <source>
        <dbReference type="Proteomes" id="UP000324222"/>
    </source>
</evidence>